<dbReference type="AlphaFoldDB" id="A0A193QJ75"/>
<dbReference type="OrthoDB" id="6053012at2"/>
<name>A0A193QJ75_SODGM</name>
<sequence>MTQARLTRLLEKYYDAEEAVLMGKSVMMNGQSMTLENLSEIRRGRQEIESRLAQLGGSGTRSRYSLARFR</sequence>
<accession>A0A193QJ75</accession>
<gene>
    <name evidence="1" type="ORF">SGGMMB4_02796</name>
</gene>
<dbReference type="EMBL" id="LN854557">
    <property type="protein sequence ID" value="CRL45221.1"/>
    <property type="molecule type" value="Genomic_DNA"/>
</dbReference>
<protein>
    <recommendedName>
        <fullName evidence="3">Primosomal replication protein PriB/PriC domain protein</fullName>
    </recommendedName>
</protein>
<dbReference type="Proteomes" id="UP000245838">
    <property type="component" value="Chromosome sggmmb4_Chromosome"/>
</dbReference>
<proteinExistence type="predicted"/>
<dbReference type="BioCyc" id="SGLO343509:SGP1_RS11015-MONOMER"/>
<evidence type="ECO:0008006" key="3">
    <source>
        <dbReference type="Google" id="ProtNLM"/>
    </source>
</evidence>
<organism evidence="1 2">
    <name type="scientific">Sodalis glossinidius (strain morsitans)</name>
    <dbReference type="NCBI Taxonomy" id="343509"/>
    <lineage>
        <taxon>Bacteria</taxon>
        <taxon>Pseudomonadati</taxon>
        <taxon>Pseudomonadota</taxon>
        <taxon>Gammaproteobacteria</taxon>
        <taxon>Enterobacterales</taxon>
        <taxon>Bruguierivoracaceae</taxon>
        <taxon>Sodalis</taxon>
    </lineage>
</organism>
<evidence type="ECO:0000313" key="2">
    <source>
        <dbReference type="Proteomes" id="UP000245838"/>
    </source>
</evidence>
<dbReference type="RefSeq" id="WP_041867503.1">
    <property type="nucleotide sequence ID" value="NC_007712.1"/>
</dbReference>
<evidence type="ECO:0000313" key="1">
    <source>
        <dbReference type="EMBL" id="CRL45221.1"/>
    </source>
</evidence>
<reference evidence="1 2" key="1">
    <citation type="submission" date="2015-05" db="EMBL/GenBank/DDBJ databases">
        <authorList>
            <person name="Goodhead I."/>
        </authorList>
    </citation>
    <scope>NUCLEOTIDE SEQUENCE [LARGE SCALE GENOMIC DNA]</scope>
    <source>
        <strain evidence="2">morsitans</strain>
    </source>
</reference>